<sequence>MSGATATFLLSTGRTSTQSLAAMLAAARPDAVVEHEPLHAEHHSRDVFRRPERFAARLDRTPAIEAKFAEIEAHLAAGRSYIDTGWPVYAWLPYLAKRLGPAFRFAHLVRNPYSVAASFLTHGFFAYDVPRGFQLKAAIHAGDPALAHPELAAEAERFTPYEHNLFHWLELNAFALECHALPGFAGLFRYETLYEGEVPALPALLESLGGPAARAAPPLHVDRHRQPLERGLRLRSAPLDRAVRDLAERLGYDPAGLARLADPEALSRNYSRAPG</sequence>
<organism evidence="1 2">
    <name type="scientific">Palleronia aestuarii</name>
    <dbReference type="NCBI Taxonomy" id="568105"/>
    <lineage>
        <taxon>Bacteria</taxon>
        <taxon>Pseudomonadati</taxon>
        <taxon>Pseudomonadota</taxon>
        <taxon>Alphaproteobacteria</taxon>
        <taxon>Rhodobacterales</taxon>
        <taxon>Roseobacteraceae</taxon>
        <taxon>Palleronia</taxon>
    </lineage>
</organism>
<dbReference type="RefSeq" id="WP_111537552.1">
    <property type="nucleotide sequence ID" value="NZ_QKZL01000009.1"/>
</dbReference>
<comment type="caution">
    <text evidence="1">The sequence shown here is derived from an EMBL/GenBank/DDBJ whole genome shotgun (WGS) entry which is preliminary data.</text>
</comment>
<dbReference type="Proteomes" id="UP000248916">
    <property type="component" value="Unassembled WGS sequence"/>
</dbReference>
<keyword evidence="2" id="KW-1185">Reference proteome</keyword>
<evidence type="ECO:0000313" key="2">
    <source>
        <dbReference type="Proteomes" id="UP000248916"/>
    </source>
</evidence>
<evidence type="ECO:0008006" key="3">
    <source>
        <dbReference type="Google" id="ProtNLM"/>
    </source>
</evidence>
<dbReference type="Gene3D" id="3.40.50.300">
    <property type="entry name" value="P-loop containing nucleotide triphosphate hydrolases"/>
    <property type="match status" value="1"/>
</dbReference>
<dbReference type="InterPro" id="IPR027417">
    <property type="entry name" value="P-loop_NTPase"/>
</dbReference>
<accession>A0A2W7N6R5</accession>
<proteinExistence type="predicted"/>
<dbReference type="EMBL" id="QKZL01000009">
    <property type="protein sequence ID" value="PZX15791.1"/>
    <property type="molecule type" value="Genomic_DNA"/>
</dbReference>
<protein>
    <recommendedName>
        <fullName evidence="3">Sulfotransferase family protein</fullName>
    </recommendedName>
</protein>
<reference evidence="1 2" key="1">
    <citation type="submission" date="2018-06" db="EMBL/GenBank/DDBJ databases">
        <title>Genomic Encyclopedia of Archaeal and Bacterial Type Strains, Phase II (KMG-II): from individual species to whole genera.</title>
        <authorList>
            <person name="Goeker M."/>
        </authorList>
    </citation>
    <scope>NUCLEOTIDE SEQUENCE [LARGE SCALE GENOMIC DNA]</scope>
    <source>
        <strain evidence="1 2">DSM 22009</strain>
    </source>
</reference>
<dbReference type="AlphaFoldDB" id="A0A2W7N6R5"/>
<evidence type="ECO:0000313" key="1">
    <source>
        <dbReference type="EMBL" id="PZX15791.1"/>
    </source>
</evidence>
<gene>
    <name evidence="1" type="ORF">LX81_02424</name>
</gene>
<dbReference type="OrthoDB" id="7705932at2"/>
<name>A0A2W7N6R5_9RHOB</name>
<dbReference type="SUPFAM" id="SSF52540">
    <property type="entry name" value="P-loop containing nucleoside triphosphate hydrolases"/>
    <property type="match status" value="1"/>
</dbReference>